<feature type="domain" description="RanBP2-type" evidence="6">
    <location>
        <begin position="204"/>
        <end position="233"/>
    </location>
</feature>
<proteinExistence type="predicted"/>
<dbReference type="GO" id="GO:0008270">
    <property type="term" value="F:zinc ion binding"/>
    <property type="evidence" value="ECO:0007669"/>
    <property type="project" value="UniProtKB-KW"/>
</dbReference>
<organism evidence="7 8">
    <name type="scientific">Aphanomyces euteiches</name>
    <dbReference type="NCBI Taxonomy" id="100861"/>
    <lineage>
        <taxon>Eukaryota</taxon>
        <taxon>Sar</taxon>
        <taxon>Stramenopiles</taxon>
        <taxon>Oomycota</taxon>
        <taxon>Saprolegniomycetes</taxon>
        <taxon>Saprolegniales</taxon>
        <taxon>Verrucalvaceae</taxon>
        <taxon>Aphanomyces</taxon>
    </lineage>
</organism>
<evidence type="ECO:0000313" key="7">
    <source>
        <dbReference type="EMBL" id="KAF0737650.1"/>
    </source>
</evidence>
<keyword evidence="8" id="KW-1185">Reference proteome</keyword>
<protein>
    <recommendedName>
        <fullName evidence="6">RanBP2-type domain-containing protein</fullName>
    </recommendedName>
</protein>
<evidence type="ECO:0000256" key="3">
    <source>
        <dbReference type="ARBA" id="ARBA00022833"/>
    </source>
</evidence>
<dbReference type="Gene3D" id="4.10.1060.10">
    <property type="entry name" value="Zinc finger, RanBP2-type"/>
    <property type="match status" value="1"/>
</dbReference>
<evidence type="ECO:0000256" key="2">
    <source>
        <dbReference type="ARBA" id="ARBA00022771"/>
    </source>
</evidence>
<feature type="compositionally biased region" description="Basic residues" evidence="5">
    <location>
        <begin position="293"/>
        <end position="311"/>
    </location>
</feature>
<dbReference type="SUPFAM" id="SSF90209">
    <property type="entry name" value="Ran binding protein zinc finger-like"/>
    <property type="match status" value="1"/>
</dbReference>
<keyword evidence="3" id="KW-0862">Zinc</keyword>
<sequence length="311" mass="34524">MSDKRRTRSGWIFTSHLGHLKSLHDLNSPVIVTRHSVNTSPPLARMSPRRVVQGDFEGKGTSAVSASTRDRIEFTMTNSCFPRKVRPLSEPSPASLPSHLMSRIFPQRKQVARENPKKDCFGFSPYRQEPSSVAADAHVILSSNLTYSFSSGRRPAPEKNLAICTMSEDTSEESLCPISSTHAVSTPSITSFSDNPLEKFGKQATGSWQCTTCMSRNETSRSQCVCCEASRTSGTRPLDEASPRVQTTPCVESKNQAQSPTHTSNTAPTSPVEEQSRKKAIAFREPPEQPLDKRRRVVKNRRPPRPQKRKG</sequence>
<dbReference type="SMART" id="SM00547">
    <property type="entry name" value="ZnF_RBZ"/>
    <property type="match status" value="1"/>
</dbReference>
<feature type="region of interest" description="Disordered" evidence="5">
    <location>
        <begin position="233"/>
        <end position="311"/>
    </location>
</feature>
<evidence type="ECO:0000256" key="4">
    <source>
        <dbReference type="PROSITE-ProRule" id="PRU00322"/>
    </source>
</evidence>
<dbReference type="InterPro" id="IPR001876">
    <property type="entry name" value="Znf_RanBP2"/>
</dbReference>
<keyword evidence="2 4" id="KW-0863">Zinc-finger</keyword>
<evidence type="ECO:0000313" key="8">
    <source>
        <dbReference type="Proteomes" id="UP000481153"/>
    </source>
</evidence>
<comment type="caution">
    <text evidence="7">The sequence shown here is derived from an EMBL/GenBank/DDBJ whole genome shotgun (WGS) entry which is preliminary data.</text>
</comment>
<dbReference type="EMBL" id="VJMJ01000083">
    <property type="protein sequence ID" value="KAF0737650.1"/>
    <property type="molecule type" value="Genomic_DNA"/>
</dbReference>
<keyword evidence="1" id="KW-0479">Metal-binding</keyword>
<gene>
    <name evidence="7" type="ORF">Ae201684_006317</name>
</gene>
<evidence type="ECO:0000259" key="6">
    <source>
        <dbReference type="PROSITE" id="PS50199"/>
    </source>
</evidence>
<accession>A0A6G0XBZ6</accession>
<dbReference type="PROSITE" id="PS50199">
    <property type="entry name" value="ZF_RANBP2_2"/>
    <property type="match status" value="1"/>
</dbReference>
<dbReference type="InterPro" id="IPR036443">
    <property type="entry name" value="Znf_RanBP2_sf"/>
</dbReference>
<evidence type="ECO:0000256" key="1">
    <source>
        <dbReference type="ARBA" id="ARBA00022723"/>
    </source>
</evidence>
<dbReference type="AlphaFoldDB" id="A0A6G0XBZ6"/>
<name>A0A6G0XBZ6_9STRA</name>
<feature type="compositionally biased region" description="Polar residues" evidence="5">
    <location>
        <begin position="244"/>
        <end position="273"/>
    </location>
</feature>
<reference evidence="7 8" key="1">
    <citation type="submission" date="2019-07" db="EMBL/GenBank/DDBJ databases">
        <title>Genomics analysis of Aphanomyces spp. identifies a new class of oomycete effector associated with host adaptation.</title>
        <authorList>
            <person name="Gaulin E."/>
        </authorList>
    </citation>
    <scope>NUCLEOTIDE SEQUENCE [LARGE SCALE GENOMIC DNA]</scope>
    <source>
        <strain evidence="7 8">ATCC 201684</strain>
    </source>
</reference>
<dbReference type="Proteomes" id="UP000481153">
    <property type="component" value="Unassembled WGS sequence"/>
</dbReference>
<evidence type="ECO:0000256" key="5">
    <source>
        <dbReference type="SAM" id="MobiDB-lite"/>
    </source>
</evidence>
<dbReference type="PROSITE" id="PS01358">
    <property type="entry name" value="ZF_RANBP2_1"/>
    <property type="match status" value="1"/>
</dbReference>